<dbReference type="KEGG" id="gba:J421_2438"/>
<keyword evidence="1" id="KW-0805">Transcription regulation</keyword>
<dbReference type="Gene3D" id="1.10.10.60">
    <property type="entry name" value="Homeodomain-like"/>
    <property type="match status" value="1"/>
</dbReference>
<evidence type="ECO:0000313" key="7">
    <source>
        <dbReference type="Proteomes" id="UP000019151"/>
    </source>
</evidence>
<dbReference type="GO" id="GO:0003700">
    <property type="term" value="F:DNA-binding transcription factor activity"/>
    <property type="evidence" value="ECO:0007669"/>
    <property type="project" value="TreeGrafter"/>
</dbReference>
<name>W0RI14_9BACT</name>
<dbReference type="OrthoDB" id="9809994at2"/>
<accession>W0RI14</accession>
<protein>
    <submittedName>
        <fullName evidence="6">Regulatory protein TetR</fullName>
    </submittedName>
</protein>
<evidence type="ECO:0000256" key="1">
    <source>
        <dbReference type="ARBA" id="ARBA00023015"/>
    </source>
</evidence>
<gene>
    <name evidence="6" type="ORF">J421_2438</name>
</gene>
<dbReference type="Pfam" id="PF14246">
    <property type="entry name" value="TetR_C_7"/>
    <property type="match status" value="1"/>
</dbReference>
<dbReference type="FunCoup" id="W0RI14">
    <property type="interactions" value="40"/>
</dbReference>
<dbReference type="HOGENOM" id="CLU_069356_27_2_0"/>
<dbReference type="RefSeq" id="WP_025411450.1">
    <property type="nucleotide sequence ID" value="NZ_CP007128.1"/>
</dbReference>
<dbReference type="FunFam" id="1.10.10.60:FF:000141">
    <property type="entry name" value="TetR family transcriptional regulator"/>
    <property type="match status" value="1"/>
</dbReference>
<keyword evidence="2 4" id="KW-0238">DNA-binding</keyword>
<dbReference type="SUPFAM" id="SSF46689">
    <property type="entry name" value="Homeodomain-like"/>
    <property type="match status" value="1"/>
</dbReference>
<keyword evidence="7" id="KW-1185">Reference proteome</keyword>
<dbReference type="eggNOG" id="COG1309">
    <property type="taxonomic scope" value="Bacteria"/>
</dbReference>
<evidence type="ECO:0000259" key="5">
    <source>
        <dbReference type="PROSITE" id="PS50977"/>
    </source>
</evidence>
<proteinExistence type="predicted"/>
<dbReference type="GO" id="GO:0000976">
    <property type="term" value="F:transcription cis-regulatory region binding"/>
    <property type="evidence" value="ECO:0007669"/>
    <property type="project" value="TreeGrafter"/>
</dbReference>
<dbReference type="InterPro" id="IPR050109">
    <property type="entry name" value="HTH-type_TetR-like_transc_reg"/>
</dbReference>
<dbReference type="PATRIC" id="fig|861299.3.peg.2484"/>
<dbReference type="PANTHER" id="PTHR30055:SF223">
    <property type="entry name" value="HTH-TYPE TRANSCRIPTIONAL REGULATOR UIDR"/>
    <property type="match status" value="1"/>
</dbReference>
<dbReference type="Proteomes" id="UP000019151">
    <property type="component" value="Chromosome"/>
</dbReference>
<dbReference type="Gene3D" id="1.10.357.10">
    <property type="entry name" value="Tetracycline Repressor, domain 2"/>
    <property type="match status" value="1"/>
</dbReference>
<evidence type="ECO:0000256" key="3">
    <source>
        <dbReference type="ARBA" id="ARBA00023163"/>
    </source>
</evidence>
<reference evidence="6 7" key="1">
    <citation type="journal article" date="2014" name="Genome Announc.">
        <title>Genome Sequence and Methylome of Soil Bacterium Gemmatirosa kalamazoonensis KBS708T, a Member of the Rarely Cultivated Gemmatimonadetes Phylum.</title>
        <authorList>
            <person name="Debruyn J.M."/>
            <person name="Radosevich M."/>
            <person name="Wommack K.E."/>
            <person name="Polson S.W."/>
            <person name="Hauser L.J."/>
            <person name="Fawaz M.N."/>
            <person name="Korlach J."/>
            <person name="Tsai Y.C."/>
        </authorList>
    </citation>
    <scope>NUCLEOTIDE SEQUENCE [LARGE SCALE GENOMIC DNA]</scope>
    <source>
        <strain evidence="6 7">KBS708</strain>
    </source>
</reference>
<dbReference type="InterPro" id="IPR036271">
    <property type="entry name" value="Tet_transcr_reg_TetR-rel_C_sf"/>
</dbReference>
<dbReference type="EMBL" id="CP007128">
    <property type="protein sequence ID" value="AHG89975.1"/>
    <property type="molecule type" value="Genomic_DNA"/>
</dbReference>
<dbReference type="Pfam" id="PF00440">
    <property type="entry name" value="TetR_N"/>
    <property type="match status" value="1"/>
</dbReference>
<sequence>MTLPLDSARRRAPDERPQQILDAALAVFDEEGLDRARLDDIARRAGVAKGTIYLYFPNKEELFREVVRHTIVSRLEAARGKLAAEPDLSAVDQLCSYMHDWWEFLRTPATLAVYRLVIGELHRFPELAAFYLEEVVKPARAFVSGIIARGIERGEFRRVDPAATARTLAAMFVGHALWYCKPEMARSVGAEAPEQLFQQLCDFALHALRPAVGEA</sequence>
<evidence type="ECO:0000256" key="2">
    <source>
        <dbReference type="ARBA" id="ARBA00023125"/>
    </source>
</evidence>
<dbReference type="InParanoid" id="W0RI14"/>
<keyword evidence="3" id="KW-0804">Transcription</keyword>
<feature type="DNA-binding region" description="H-T-H motif" evidence="4">
    <location>
        <begin position="37"/>
        <end position="56"/>
    </location>
</feature>
<dbReference type="PRINTS" id="PR00455">
    <property type="entry name" value="HTHTETR"/>
</dbReference>
<dbReference type="PROSITE" id="PS50977">
    <property type="entry name" value="HTH_TETR_2"/>
    <property type="match status" value="1"/>
</dbReference>
<dbReference type="PANTHER" id="PTHR30055">
    <property type="entry name" value="HTH-TYPE TRANSCRIPTIONAL REGULATOR RUTR"/>
    <property type="match status" value="1"/>
</dbReference>
<dbReference type="STRING" id="861299.J421_2438"/>
<dbReference type="SUPFAM" id="SSF48498">
    <property type="entry name" value="Tetracyclin repressor-like, C-terminal domain"/>
    <property type="match status" value="1"/>
</dbReference>
<evidence type="ECO:0000313" key="6">
    <source>
        <dbReference type="EMBL" id="AHG89975.1"/>
    </source>
</evidence>
<dbReference type="AlphaFoldDB" id="W0RI14"/>
<dbReference type="InterPro" id="IPR009057">
    <property type="entry name" value="Homeodomain-like_sf"/>
</dbReference>
<evidence type="ECO:0000256" key="4">
    <source>
        <dbReference type="PROSITE-ProRule" id="PRU00335"/>
    </source>
</evidence>
<organism evidence="6 7">
    <name type="scientific">Gemmatirosa kalamazoonensis</name>
    <dbReference type="NCBI Taxonomy" id="861299"/>
    <lineage>
        <taxon>Bacteria</taxon>
        <taxon>Pseudomonadati</taxon>
        <taxon>Gemmatimonadota</taxon>
        <taxon>Gemmatimonadia</taxon>
        <taxon>Gemmatimonadales</taxon>
        <taxon>Gemmatimonadaceae</taxon>
        <taxon>Gemmatirosa</taxon>
    </lineage>
</organism>
<dbReference type="InterPro" id="IPR001647">
    <property type="entry name" value="HTH_TetR"/>
</dbReference>
<dbReference type="InterPro" id="IPR039536">
    <property type="entry name" value="TetR_C_Proteobacteria"/>
</dbReference>
<feature type="domain" description="HTH tetR-type" evidence="5">
    <location>
        <begin position="14"/>
        <end position="74"/>
    </location>
</feature>